<evidence type="ECO:0000313" key="2">
    <source>
        <dbReference type="Proteomes" id="UP000008311"/>
    </source>
</evidence>
<dbReference type="EMBL" id="EQ973788">
    <property type="protein sequence ID" value="EEF47821.1"/>
    <property type="molecule type" value="Genomic_DNA"/>
</dbReference>
<keyword evidence="2" id="KW-1185">Reference proteome</keyword>
<accession>B9RLU6</accession>
<protein>
    <submittedName>
        <fullName evidence="1">Uncharacterized protein</fullName>
    </submittedName>
</protein>
<dbReference type="Proteomes" id="UP000008311">
    <property type="component" value="Unassembled WGS sequence"/>
</dbReference>
<organism evidence="1 2">
    <name type="scientific">Ricinus communis</name>
    <name type="common">Castor bean</name>
    <dbReference type="NCBI Taxonomy" id="3988"/>
    <lineage>
        <taxon>Eukaryota</taxon>
        <taxon>Viridiplantae</taxon>
        <taxon>Streptophyta</taxon>
        <taxon>Embryophyta</taxon>
        <taxon>Tracheophyta</taxon>
        <taxon>Spermatophyta</taxon>
        <taxon>Magnoliopsida</taxon>
        <taxon>eudicotyledons</taxon>
        <taxon>Gunneridae</taxon>
        <taxon>Pentapetalae</taxon>
        <taxon>rosids</taxon>
        <taxon>fabids</taxon>
        <taxon>Malpighiales</taxon>
        <taxon>Euphorbiaceae</taxon>
        <taxon>Acalyphoideae</taxon>
        <taxon>Acalypheae</taxon>
        <taxon>Ricinus</taxon>
    </lineage>
</organism>
<proteinExistence type="predicted"/>
<dbReference type="InParanoid" id="B9RLU6"/>
<name>B9RLU6_RICCO</name>
<evidence type="ECO:0000313" key="1">
    <source>
        <dbReference type="EMBL" id="EEF47821.1"/>
    </source>
</evidence>
<sequence>MGEGEADDEMWGGGVQEDDCIAGTACLACDESRVVLREILRLECQVMGKEV</sequence>
<dbReference type="AlphaFoldDB" id="B9RLU6"/>
<gene>
    <name evidence="1" type="ORF">RCOM_1471030</name>
</gene>
<reference evidence="2" key="1">
    <citation type="journal article" date="2010" name="Nat. Biotechnol.">
        <title>Draft genome sequence of the oilseed species Ricinus communis.</title>
        <authorList>
            <person name="Chan A.P."/>
            <person name="Crabtree J."/>
            <person name="Zhao Q."/>
            <person name="Lorenzi H."/>
            <person name="Orvis J."/>
            <person name="Puiu D."/>
            <person name="Melake-Berhan A."/>
            <person name="Jones K.M."/>
            <person name="Redman J."/>
            <person name="Chen G."/>
            <person name="Cahoon E.B."/>
            <person name="Gedil M."/>
            <person name="Stanke M."/>
            <person name="Haas B.J."/>
            <person name="Wortman J.R."/>
            <person name="Fraser-Liggett C.M."/>
            <person name="Ravel J."/>
            <person name="Rabinowicz P.D."/>
        </authorList>
    </citation>
    <scope>NUCLEOTIDE SEQUENCE [LARGE SCALE GENOMIC DNA]</scope>
    <source>
        <strain evidence="2">cv. Hale</strain>
    </source>
</reference>